<keyword evidence="6 7" id="KW-0472">Membrane</keyword>
<name>A0A0C5WHN2_9GAMM</name>
<feature type="transmembrane region" description="Helical" evidence="7">
    <location>
        <begin position="336"/>
        <end position="357"/>
    </location>
</feature>
<sequence length="399" mass="43270">MYRLDISSRNTNLTRLYLIAFMAGFSLGIFPPLVSMLMDSKGVPTDLIGLTSSSYFITMAVITPVAGGYITRLGIKPVMLAGAMITAILSGCYAFFESLEIWILLRVISGIGMGLFLVAGQTSVNLLASNKNRTAVSTIYSILLGIGFGIGPVFAAYMYGFGEKMAFVVASIVIIISILIVNFGFKNLKPRCSEDAIKGKAGISSIIVPLHYIFAYGVLESVMISLIPLLVLSMGMTVKYTGYPFLVFILCSGLGMAFLGQLEKSLGKDSLLKLTTLIGCILLFAMSLIGYDSFGYEDKINFIVLLIFCGLIGLVLGPMFPLVLSMIGDKLDENKIASGSAWFTAMFSWGCGIGPILSSFLVERTGDKGWFFLVSAILFCSVLVNFHLQHLRTERKLVN</sequence>
<dbReference type="InterPro" id="IPR020846">
    <property type="entry name" value="MFS_dom"/>
</dbReference>
<feature type="transmembrane region" description="Helical" evidence="7">
    <location>
        <begin position="240"/>
        <end position="259"/>
    </location>
</feature>
<dbReference type="PATRIC" id="fig|658445.3.peg.712"/>
<comment type="subcellular location">
    <subcellularLocation>
        <location evidence="1">Cell membrane</location>
        <topology evidence="1">Multi-pass membrane protein</topology>
    </subcellularLocation>
</comment>
<evidence type="ECO:0000256" key="5">
    <source>
        <dbReference type="ARBA" id="ARBA00022989"/>
    </source>
</evidence>
<accession>A0A0C5WHN2</accession>
<proteinExistence type="predicted"/>
<organism evidence="9 10">
    <name type="scientific">Photobacterium gaetbulicola Gung47</name>
    <dbReference type="NCBI Taxonomy" id="658445"/>
    <lineage>
        <taxon>Bacteria</taxon>
        <taxon>Pseudomonadati</taxon>
        <taxon>Pseudomonadota</taxon>
        <taxon>Gammaproteobacteria</taxon>
        <taxon>Vibrionales</taxon>
        <taxon>Vibrionaceae</taxon>
        <taxon>Photobacterium</taxon>
    </lineage>
</organism>
<dbReference type="Gene3D" id="1.20.1250.20">
    <property type="entry name" value="MFS general substrate transporter like domains"/>
    <property type="match status" value="1"/>
</dbReference>
<feature type="transmembrane region" description="Helical" evidence="7">
    <location>
        <begin position="102"/>
        <end position="127"/>
    </location>
</feature>
<keyword evidence="4 7" id="KW-0812">Transmembrane</keyword>
<evidence type="ECO:0000256" key="3">
    <source>
        <dbReference type="ARBA" id="ARBA00022475"/>
    </source>
</evidence>
<dbReference type="KEGG" id="pgb:H744_1c0657"/>
<dbReference type="PANTHER" id="PTHR23521">
    <property type="entry name" value="TRANSPORTER MFS SUPERFAMILY"/>
    <property type="match status" value="1"/>
</dbReference>
<evidence type="ECO:0000256" key="7">
    <source>
        <dbReference type="SAM" id="Phobius"/>
    </source>
</evidence>
<dbReference type="EMBL" id="CP005973">
    <property type="protein sequence ID" value="AJR05682.1"/>
    <property type="molecule type" value="Genomic_DNA"/>
</dbReference>
<keyword evidence="3" id="KW-1003">Cell membrane</keyword>
<dbReference type="STRING" id="658445.H744_1c0657"/>
<dbReference type="InterPro" id="IPR001958">
    <property type="entry name" value="Tet-R_TetA/multi-R_MdtG-like"/>
</dbReference>
<evidence type="ECO:0000313" key="9">
    <source>
        <dbReference type="EMBL" id="AJR05682.1"/>
    </source>
</evidence>
<dbReference type="HOGENOM" id="CLU_711048_0_0_6"/>
<evidence type="ECO:0000313" key="10">
    <source>
        <dbReference type="Proteomes" id="UP000032303"/>
    </source>
</evidence>
<feature type="transmembrane region" description="Helical" evidence="7">
    <location>
        <begin position="303"/>
        <end position="324"/>
    </location>
</feature>
<feature type="transmembrane region" description="Helical" evidence="7">
    <location>
        <begin position="54"/>
        <end position="71"/>
    </location>
</feature>
<dbReference type="Proteomes" id="UP000032303">
    <property type="component" value="Chromosome 1"/>
</dbReference>
<dbReference type="PROSITE" id="PS50850">
    <property type="entry name" value="MFS"/>
    <property type="match status" value="1"/>
</dbReference>
<dbReference type="GO" id="GO:0022857">
    <property type="term" value="F:transmembrane transporter activity"/>
    <property type="evidence" value="ECO:0007669"/>
    <property type="project" value="InterPro"/>
</dbReference>
<feature type="transmembrane region" description="Helical" evidence="7">
    <location>
        <begin position="206"/>
        <end position="234"/>
    </location>
</feature>
<dbReference type="GO" id="GO:0005886">
    <property type="term" value="C:plasma membrane"/>
    <property type="evidence" value="ECO:0007669"/>
    <property type="project" value="UniProtKB-SubCell"/>
</dbReference>
<protein>
    <submittedName>
        <fullName evidence="9">Putative major facilitator transporter</fullName>
    </submittedName>
</protein>
<feature type="transmembrane region" description="Helical" evidence="7">
    <location>
        <begin position="139"/>
        <end position="159"/>
    </location>
</feature>
<evidence type="ECO:0000256" key="4">
    <source>
        <dbReference type="ARBA" id="ARBA00022692"/>
    </source>
</evidence>
<evidence type="ECO:0000256" key="1">
    <source>
        <dbReference type="ARBA" id="ARBA00004651"/>
    </source>
</evidence>
<feature type="transmembrane region" description="Helical" evidence="7">
    <location>
        <begin position="12"/>
        <end position="34"/>
    </location>
</feature>
<dbReference type="AlphaFoldDB" id="A0A0C5WHN2"/>
<dbReference type="SUPFAM" id="SSF103473">
    <property type="entry name" value="MFS general substrate transporter"/>
    <property type="match status" value="1"/>
</dbReference>
<evidence type="ECO:0000259" key="8">
    <source>
        <dbReference type="PROSITE" id="PS50850"/>
    </source>
</evidence>
<dbReference type="PRINTS" id="PR01035">
    <property type="entry name" value="TCRTETA"/>
</dbReference>
<evidence type="ECO:0000256" key="2">
    <source>
        <dbReference type="ARBA" id="ARBA00022448"/>
    </source>
</evidence>
<gene>
    <name evidence="9" type="ORF">H744_1c0657</name>
</gene>
<dbReference type="InterPro" id="IPR011701">
    <property type="entry name" value="MFS"/>
</dbReference>
<dbReference type="Pfam" id="PF07690">
    <property type="entry name" value="MFS_1"/>
    <property type="match status" value="1"/>
</dbReference>
<dbReference type="CDD" id="cd17477">
    <property type="entry name" value="MFS_YcaD_like"/>
    <property type="match status" value="1"/>
</dbReference>
<reference evidence="9 10" key="1">
    <citation type="submission" date="2013-05" db="EMBL/GenBank/DDBJ databases">
        <title>Complete genome sequence of the lipase-producing bacterium Photobacterium gaetbulicola Gung47.</title>
        <authorList>
            <person name="Kim Y.-O."/>
        </authorList>
    </citation>
    <scope>NUCLEOTIDE SEQUENCE [LARGE SCALE GENOMIC DNA]</scope>
    <source>
        <strain evidence="9 10">Gung47</strain>
    </source>
</reference>
<keyword evidence="2" id="KW-0813">Transport</keyword>
<feature type="transmembrane region" description="Helical" evidence="7">
    <location>
        <begin position="271"/>
        <end position="291"/>
    </location>
</feature>
<feature type="domain" description="Major facilitator superfamily (MFS) profile" evidence="8">
    <location>
        <begin position="12"/>
        <end position="393"/>
    </location>
</feature>
<dbReference type="PANTHER" id="PTHR23521:SF2">
    <property type="entry name" value="TRANSPORTER MFS SUPERFAMILY"/>
    <property type="match status" value="1"/>
</dbReference>
<dbReference type="InterPro" id="IPR047200">
    <property type="entry name" value="MFS_YcaD-like"/>
</dbReference>
<keyword evidence="10" id="KW-1185">Reference proteome</keyword>
<evidence type="ECO:0000256" key="6">
    <source>
        <dbReference type="ARBA" id="ARBA00023136"/>
    </source>
</evidence>
<keyword evidence="5 7" id="KW-1133">Transmembrane helix</keyword>
<feature type="transmembrane region" description="Helical" evidence="7">
    <location>
        <begin position="369"/>
        <end position="388"/>
    </location>
</feature>
<dbReference type="OrthoDB" id="9810614at2"/>
<feature type="transmembrane region" description="Helical" evidence="7">
    <location>
        <begin position="165"/>
        <end position="185"/>
    </location>
</feature>
<dbReference type="InterPro" id="IPR036259">
    <property type="entry name" value="MFS_trans_sf"/>
</dbReference>